<dbReference type="PROSITE" id="PS51272">
    <property type="entry name" value="SLH"/>
    <property type="match status" value="3"/>
</dbReference>
<proteinExistence type="predicted"/>
<evidence type="ECO:0000313" key="4">
    <source>
        <dbReference type="Proteomes" id="UP001185028"/>
    </source>
</evidence>
<protein>
    <recommendedName>
        <fullName evidence="2">SLH domain-containing protein</fullName>
    </recommendedName>
</protein>
<feature type="compositionally biased region" description="Polar residues" evidence="1">
    <location>
        <begin position="383"/>
        <end position="402"/>
    </location>
</feature>
<dbReference type="EMBL" id="JAVDQH010000031">
    <property type="protein sequence ID" value="MDR6246511.1"/>
    <property type="molecule type" value="Genomic_DNA"/>
</dbReference>
<organism evidence="3 4">
    <name type="scientific">Paenibacillus hunanensis</name>
    <dbReference type="NCBI Taxonomy" id="539262"/>
    <lineage>
        <taxon>Bacteria</taxon>
        <taxon>Bacillati</taxon>
        <taxon>Bacillota</taxon>
        <taxon>Bacilli</taxon>
        <taxon>Bacillales</taxon>
        <taxon>Paenibacillaceae</taxon>
        <taxon>Paenibacillus</taxon>
    </lineage>
</organism>
<sequence length="672" mass="72187">MNHLMISMLRRLRTMVRFVDVRSSPSHNCDPVILNRELVDAKHEEMMESKVEYEGAIQQSYRQEHEITPVNRAVANSRATFTAWTKPRIVVCVLLSSMLFLAAVPAVSAQSYLVQYTVYEPSNGTPIELAVVMLNPSVPALEQTSTDMQYSLDSTDGRNGVWKDASDGETPFTPFQGWLTLRLRDDPSSAFRLAYIDVNAQGSGTVVQQGTADDSGQATNGANPDNGLYTAQSTAPGQLNIALNKDAVLQQLDSAQDRIVPIVIPDGYTTVRCMLHGDVLQALYDAQGGVAIQSAWGDYVLPIRDIDPAAWSKLPGNPASLKAVNLQVEIMPVANEVTGAIQQAAAKTGITVIGTPVQFALTGSAGQQPSQALDSATLFPGSSGEQGSAGDKSTQSANNTSDPGAVGSTPATGVPTAESTRQLILHPSAAGKGSPFTTAIRWNPVLQQIIPVPTMQKTARSGNGTMAILHGTTPDGIYALVQNSQTFSDTAKHWSRNDVNDMASRLIVNGEQGQFFPDREVTRAEFAAMLVRALGLADKQSDHLPRDVKRSDWYAGVVGTAINHGLIEGYNDGNFRPNQPITREEAAMIMSHAMNYTGQSTTLTDNAVQAQLNRFSDRSEVSNWAKKAVAATAQSSIVGGDHGQFAPQSHVTRAQSASMIRRLLQKAGWING</sequence>
<name>A0ABU1J5L5_9BACL</name>
<feature type="domain" description="SLH" evidence="2">
    <location>
        <begin position="482"/>
        <end position="540"/>
    </location>
</feature>
<dbReference type="RefSeq" id="WP_188774397.1">
    <property type="nucleotide sequence ID" value="NZ_BMMB01000002.1"/>
</dbReference>
<evidence type="ECO:0000256" key="1">
    <source>
        <dbReference type="SAM" id="MobiDB-lite"/>
    </source>
</evidence>
<feature type="domain" description="SLH" evidence="2">
    <location>
        <begin position="612"/>
        <end position="672"/>
    </location>
</feature>
<gene>
    <name evidence="3" type="ORF">JOC58_004456</name>
</gene>
<dbReference type="PANTHER" id="PTHR43308">
    <property type="entry name" value="OUTER MEMBRANE PROTEIN ALPHA-RELATED"/>
    <property type="match status" value="1"/>
</dbReference>
<evidence type="ECO:0000259" key="2">
    <source>
        <dbReference type="PROSITE" id="PS51272"/>
    </source>
</evidence>
<feature type="region of interest" description="Disordered" evidence="1">
    <location>
        <begin position="371"/>
        <end position="418"/>
    </location>
</feature>
<dbReference type="Pfam" id="PF00395">
    <property type="entry name" value="SLH"/>
    <property type="match status" value="3"/>
</dbReference>
<dbReference type="Proteomes" id="UP001185028">
    <property type="component" value="Unassembled WGS sequence"/>
</dbReference>
<evidence type="ECO:0000313" key="3">
    <source>
        <dbReference type="EMBL" id="MDR6246511.1"/>
    </source>
</evidence>
<keyword evidence="4" id="KW-1185">Reference proteome</keyword>
<feature type="domain" description="SLH" evidence="2">
    <location>
        <begin position="541"/>
        <end position="604"/>
    </location>
</feature>
<dbReference type="InterPro" id="IPR001119">
    <property type="entry name" value="SLH_dom"/>
</dbReference>
<reference evidence="3 4" key="1">
    <citation type="submission" date="2023-07" db="EMBL/GenBank/DDBJ databases">
        <title>Genomic Encyclopedia of Type Strains, Phase IV (KMG-IV): sequencing the most valuable type-strain genomes for metagenomic binning, comparative biology and taxonomic classification.</title>
        <authorList>
            <person name="Goeker M."/>
        </authorList>
    </citation>
    <scope>NUCLEOTIDE SEQUENCE [LARGE SCALE GENOMIC DNA]</scope>
    <source>
        <strain evidence="3 4">DSM 22170</strain>
    </source>
</reference>
<comment type="caution">
    <text evidence="3">The sequence shown here is derived from an EMBL/GenBank/DDBJ whole genome shotgun (WGS) entry which is preliminary data.</text>
</comment>
<accession>A0ABU1J5L5</accession>
<dbReference type="InterPro" id="IPR051465">
    <property type="entry name" value="Cell_Envelope_Struct_Comp"/>
</dbReference>
<feature type="region of interest" description="Disordered" evidence="1">
    <location>
        <begin position="206"/>
        <end position="227"/>
    </location>
</feature>